<dbReference type="AlphaFoldDB" id="A0A2N9EI27"/>
<dbReference type="SMART" id="SM00320">
    <property type="entry name" value="WD40"/>
    <property type="match status" value="4"/>
</dbReference>
<dbReference type="InterPro" id="IPR011047">
    <property type="entry name" value="Quinoprotein_ADH-like_sf"/>
</dbReference>
<dbReference type="PROSITE" id="PS50082">
    <property type="entry name" value="WD_REPEATS_2"/>
    <property type="match status" value="2"/>
</dbReference>
<dbReference type="Gene3D" id="2.130.10.10">
    <property type="entry name" value="YVTN repeat-like/Quinoprotein amine dehydrogenase"/>
    <property type="match status" value="2"/>
</dbReference>
<dbReference type="InterPro" id="IPR015943">
    <property type="entry name" value="WD40/YVTN_repeat-like_dom_sf"/>
</dbReference>
<keyword evidence="1 3" id="KW-0853">WD repeat</keyword>
<dbReference type="GO" id="GO:0006364">
    <property type="term" value="P:rRNA processing"/>
    <property type="evidence" value="ECO:0007669"/>
    <property type="project" value="TreeGrafter"/>
</dbReference>
<dbReference type="InterPro" id="IPR019775">
    <property type="entry name" value="WD40_repeat_CS"/>
</dbReference>
<sequence>MSSSSHEIVLTSSPDGPIIAYDASSGALLARFTGTQSPRQGLTLVGNTLIAASHISSTTASSSIHLYNWWSSTVFHHIPLLEPAAPLIATPDSLYLFAGGISGNIHALSLPSRNVLKEFHAHDSPVSCLKISDDGSLLISGGDDGTIVVIPIFQLVGASTDENACNFILHRFVAHADSVTDITSGNIGLCNSTIISCSLDCTCKFWNLLHGTHLRTVEFPCTVFGVALDPTESEFYAAGLDGFVYKGTMKVESKQLVSRGCEVVKWTQKHDGAVMSLVMMNEGRNLVSAAEDGSVWVWEVTTGQVIMALGSKMGRSISDMVVATGTGISYGKGHGVRMDAESNESGGNWSLGLSGRELSLQVKQTREMEDILSVVAKDRRRAIDMLESAIEMYERLLELILKEAKKGSSNGGE</sequence>
<evidence type="ECO:0000256" key="3">
    <source>
        <dbReference type="PROSITE-ProRule" id="PRU00221"/>
    </source>
</evidence>
<dbReference type="PROSITE" id="PS00678">
    <property type="entry name" value="WD_REPEATS_1"/>
    <property type="match status" value="1"/>
</dbReference>
<dbReference type="InterPro" id="IPR045227">
    <property type="entry name" value="WDR18/Ipi3/RID3"/>
</dbReference>
<feature type="repeat" description="WD" evidence="3">
    <location>
        <begin position="267"/>
        <end position="308"/>
    </location>
</feature>
<protein>
    <recommendedName>
        <fullName evidence="5">Anaphase-promoting complex subunit 4 WD40 domain-containing protein</fullName>
    </recommendedName>
</protein>
<gene>
    <name evidence="4" type="ORF">FSB_LOCUS2277</name>
</gene>
<reference evidence="4" key="1">
    <citation type="submission" date="2018-02" db="EMBL/GenBank/DDBJ databases">
        <authorList>
            <person name="Cohen D.B."/>
            <person name="Kent A.D."/>
        </authorList>
    </citation>
    <scope>NUCLEOTIDE SEQUENCE</scope>
</reference>
<dbReference type="PANTHER" id="PTHR18763">
    <property type="entry name" value="WD-REPEAT PROTEIN 18"/>
    <property type="match status" value="1"/>
</dbReference>
<name>A0A2N9EI27_FAGSY</name>
<dbReference type="PANTHER" id="PTHR18763:SF3">
    <property type="entry name" value="OS09G0477800 PROTEIN"/>
    <property type="match status" value="1"/>
</dbReference>
<dbReference type="GO" id="GO:0006261">
    <property type="term" value="P:DNA-templated DNA replication"/>
    <property type="evidence" value="ECO:0007669"/>
    <property type="project" value="TreeGrafter"/>
</dbReference>
<organism evidence="4">
    <name type="scientific">Fagus sylvatica</name>
    <name type="common">Beechnut</name>
    <dbReference type="NCBI Taxonomy" id="28930"/>
    <lineage>
        <taxon>Eukaryota</taxon>
        <taxon>Viridiplantae</taxon>
        <taxon>Streptophyta</taxon>
        <taxon>Embryophyta</taxon>
        <taxon>Tracheophyta</taxon>
        <taxon>Spermatophyta</taxon>
        <taxon>Magnoliopsida</taxon>
        <taxon>eudicotyledons</taxon>
        <taxon>Gunneridae</taxon>
        <taxon>Pentapetalae</taxon>
        <taxon>rosids</taxon>
        <taxon>fabids</taxon>
        <taxon>Fagales</taxon>
        <taxon>Fagaceae</taxon>
        <taxon>Fagus</taxon>
    </lineage>
</organism>
<evidence type="ECO:0000256" key="2">
    <source>
        <dbReference type="ARBA" id="ARBA00022737"/>
    </source>
</evidence>
<evidence type="ECO:0000313" key="4">
    <source>
        <dbReference type="EMBL" id="SPC74395.1"/>
    </source>
</evidence>
<evidence type="ECO:0008006" key="5">
    <source>
        <dbReference type="Google" id="ProtNLM"/>
    </source>
</evidence>
<feature type="repeat" description="WD" evidence="3">
    <location>
        <begin position="119"/>
        <end position="149"/>
    </location>
</feature>
<dbReference type="Pfam" id="PF00400">
    <property type="entry name" value="WD40"/>
    <property type="match status" value="3"/>
</dbReference>
<dbReference type="PROSITE" id="PS50294">
    <property type="entry name" value="WD_REPEATS_REGION"/>
    <property type="match status" value="2"/>
</dbReference>
<dbReference type="GO" id="GO:0005656">
    <property type="term" value="C:nuclear pre-replicative complex"/>
    <property type="evidence" value="ECO:0007669"/>
    <property type="project" value="TreeGrafter"/>
</dbReference>
<accession>A0A2N9EI27</accession>
<dbReference type="InterPro" id="IPR001680">
    <property type="entry name" value="WD40_rpt"/>
</dbReference>
<evidence type="ECO:0000256" key="1">
    <source>
        <dbReference type="ARBA" id="ARBA00022574"/>
    </source>
</evidence>
<dbReference type="EMBL" id="OIVN01000107">
    <property type="protein sequence ID" value="SPC74395.1"/>
    <property type="molecule type" value="Genomic_DNA"/>
</dbReference>
<keyword evidence="2" id="KW-0677">Repeat</keyword>
<proteinExistence type="predicted"/>
<dbReference type="GO" id="GO:0120330">
    <property type="term" value="C:rixosome complex"/>
    <property type="evidence" value="ECO:0007669"/>
    <property type="project" value="TreeGrafter"/>
</dbReference>
<dbReference type="SUPFAM" id="SSF50998">
    <property type="entry name" value="Quinoprotein alcohol dehydrogenase-like"/>
    <property type="match status" value="1"/>
</dbReference>